<keyword evidence="3" id="KW-0378">Hydrolase</keyword>
<evidence type="ECO:0000256" key="2">
    <source>
        <dbReference type="ARBA" id="ARBA00012632"/>
    </source>
</evidence>
<keyword evidence="4" id="KW-0732">Signal</keyword>
<dbReference type="PANTHER" id="PTHR20963:SF43">
    <property type="entry name" value="PUTATIVE (AFU_ORTHOLOGUE AFUA_7G01240)-RELATED"/>
    <property type="match status" value="1"/>
</dbReference>
<gene>
    <name evidence="5" type="ORF">N7493_001834</name>
</gene>
<dbReference type="EMBL" id="JAQJAN010000002">
    <property type="protein sequence ID" value="KAJ5738679.1"/>
    <property type="molecule type" value="Genomic_DNA"/>
</dbReference>
<feature type="chain" id="PRO_5042084447" description="3-phytase" evidence="4">
    <location>
        <begin position="17"/>
        <end position="548"/>
    </location>
</feature>
<dbReference type="AlphaFoldDB" id="A0AAD6N013"/>
<feature type="signal peptide" evidence="4">
    <location>
        <begin position="1"/>
        <end position="16"/>
    </location>
</feature>
<dbReference type="Gene3D" id="3.40.50.1240">
    <property type="entry name" value="Phosphoglycerate mutase-like"/>
    <property type="match status" value="1"/>
</dbReference>
<dbReference type="InterPro" id="IPR029033">
    <property type="entry name" value="His_PPase_superfam"/>
</dbReference>
<comment type="caution">
    <text evidence="5">The sequence shown here is derived from an EMBL/GenBank/DDBJ whole genome shotgun (WGS) entry which is preliminary data.</text>
</comment>
<dbReference type="InterPro" id="IPR033379">
    <property type="entry name" value="Acid_Pase_AS"/>
</dbReference>
<dbReference type="EC" id="3.1.3.8" evidence="2"/>
<protein>
    <recommendedName>
        <fullName evidence="2">3-phytase</fullName>
        <ecNumber evidence="2">3.1.3.8</ecNumber>
    </recommendedName>
</protein>
<reference evidence="5" key="1">
    <citation type="journal article" date="2023" name="IMA Fungus">
        <title>Comparative genomic study of the Penicillium genus elucidates a diverse pangenome and 15 lateral gene transfer events.</title>
        <authorList>
            <person name="Petersen C."/>
            <person name="Sorensen T."/>
            <person name="Nielsen M.R."/>
            <person name="Sondergaard T.E."/>
            <person name="Sorensen J.L."/>
            <person name="Fitzpatrick D.A."/>
            <person name="Frisvad J.C."/>
            <person name="Nielsen K.L."/>
        </authorList>
    </citation>
    <scope>NUCLEOTIDE SEQUENCE</scope>
    <source>
        <strain evidence="5">IBT 17514</strain>
    </source>
</reference>
<dbReference type="GO" id="GO:0016158">
    <property type="term" value="F:inositol hexakisphosphate 3-phosphatase activity"/>
    <property type="evidence" value="ECO:0007669"/>
    <property type="project" value="UniProtKB-EC"/>
</dbReference>
<dbReference type="GO" id="GO:0003993">
    <property type="term" value="F:acid phosphatase activity"/>
    <property type="evidence" value="ECO:0007669"/>
    <property type="project" value="TreeGrafter"/>
</dbReference>
<dbReference type="Proteomes" id="UP001215712">
    <property type="component" value="Unassembled WGS sequence"/>
</dbReference>
<dbReference type="SUPFAM" id="SSF53254">
    <property type="entry name" value="Phosphoglycerate mutase-like"/>
    <property type="match status" value="1"/>
</dbReference>
<dbReference type="PROSITE" id="PS00616">
    <property type="entry name" value="HIS_ACID_PHOSPHAT_1"/>
    <property type="match status" value="1"/>
</dbReference>
<evidence type="ECO:0000256" key="3">
    <source>
        <dbReference type="ARBA" id="ARBA00022801"/>
    </source>
</evidence>
<dbReference type="CDD" id="cd07061">
    <property type="entry name" value="HP_HAP_like"/>
    <property type="match status" value="1"/>
</dbReference>
<dbReference type="Pfam" id="PF00328">
    <property type="entry name" value="His_Phos_2"/>
    <property type="match status" value="1"/>
</dbReference>
<proteinExistence type="inferred from homology"/>
<accession>A0AAD6N013</accession>
<dbReference type="PROSITE" id="PS00778">
    <property type="entry name" value="HIS_ACID_PHOSPHAT_2"/>
    <property type="match status" value="1"/>
</dbReference>
<keyword evidence="6" id="KW-1185">Reference proteome</keyword>
<evidence type="ECO:0000313" key="5">
    <source>
        <dbReference type="EMBL" id="KAJ5738679.1"/>
    </source>
</evidence>
<evidence type="ECO:0000256" key="4">
    <source>
        <dbReference type="SAM" id="SignalP"/>
    </source>
</evidence>
<evidence type="ECO:0000256" key="1">
    <source>
        <dbReference type="ARBA" id="ARBA00005375"/>
    </source>
</evidence>
<dbReference type="PANTHER" id="PTHR20963">
    <property type="entry name" value="MULTIPLE INOSITOL POLYPHOSPHATE PHOSPHATASE-RELATED"/>
    <property type="match status" value="1"/>
</dbReference>
<organism evidence="5 6">
    <name type="scientific">Penicillium malachiteum</name>
    <dbReference type="NCBI Taxonomy" id="1324776"/>
    <lineage>
        <taxon>Eukaryota</taxon>
        <taxon>Fungi</taxon>
        <taxon>Dikarya</taxon>
        <taxon>Ascomycota</taxon>
        <taxon>Pezizomycotina</taxon>
        <taxon>Eurotiomycetes</taxon>
        <taxon>Eurotiomycetidae</taxon>
        <taxon>Eurotiales</taxon>
        <taxon>Aspergillaceae</taxon>
        <taxon>Penicillium</taxon>
    </lineage>
</organism>
<dbReference type="InterPro" id="IPR000560">
    <property type="entry name" value="His_Pase_clade-2"/>
</dbReference>
<reference evidence="5" key="2">
    <citation type="submission" date="2023-01" db="EMBL/GenBank/DDBJ databases">
        <authorList>
            <person name="Petersen C."/>
        </authorList>
    </citation>
    <scope>NUCLEOTIDE SEQUENCE</scope>
    <source>
        <strain evidence="5">IBT 17514</strain>
    </source>
</reference>
<sequence>MSSKLLAFGIAAIVSAGSLKPTSTSELADYFQTSFGPYAALMGELKGPTQVGSAPFLAQTNPAPFGNHPYVPNTPIVTDVPIIGQVDGAEIFKYMGNLSPYMPNPSGFGVEEYPLPPGSNITQMYMIHRHGSRYPTFGDPVPVVYFHTRISELLGNGTRFTGNLSFLNDWKYELGTEELTALGRQQLFDSGVLHWFNYGRLYDSSVPLIARTTTEARMLQSAENFLNGFFGPNWTQNVTLEVLIESSGFNNSLAGNEACNNSHTDRGYVGDGVSTQWRNKYLQQATERFRQSMTSNANWTIEDTYIAQTMCPYETVGLGYSPFCSLFTWDEWLGFGYSLDVSYYGSFGFGSPVARALGIGYVEELVARLLHHYPQPDDDSIAVNETLDDNARTFPLDQTLYLDFSHDTNMVAVLTALGLTQFAEFLPLSDPPLNHQLITSHLVPFAGRLNIEVIKTSRPVLAQRSEQPGDSVYESTGDETIYVHMLMNQRTIPLGRSIPECGQRDDGWCELKTFIKAQKENIVKANYQESCFGDYPVPAYGNITSGAI</sequence>
<comment type="similarity">
    <text evidence="1">Belongs to the histidine acid phosphatase family.</text>
</comment>
<name>A0AAD6N013_9EURO</name>
<evidence type="ECO:0000313" key="6">
    <source>
        <dbReference type="Proteomes" id="UP001215712"/>
    </source>
</evidence>